<feature type="binding site" evidence="8">
    <location>
        <position position="604"/>
    </location>
    <ligand>
        <name>Na(+)</name>
        <dbReference type="ChEBI" id="CHEBI:29101"/>
        <label>1</label>
    </ligand>
</feature>
<feature type="transmembrane region" description="Helical" evidence="10">
    <location>
        <begin position="738"/>
        <end position="754"/>
    </location>
</feature>
<keyword evidence="4 10" id="KW-0812">Transmembrane</keyword>
<evidence type="ECO:0000256" key="5">
    <source>
        <dbReference type="ARBA" id="ARBA00022847"/>
    </source>
</evidence>
<dbReference type="PROSITE" id="PS50267">
    <property type="entry name" value="NA_NEUROTRAN_SYMP_3"/>
    <property type="match status" value="1"/>
</dbReference>
<keyword evidence="3" id="KW-0813">Transport</keyword>
<evidence type="ECO:0000256" key="2">
    <source>
        <dbReference type="ARBA" id="ARBA00006459"/>
    </source>
</evidence>
<dbReference type="CDD" id="cd06857">
    <property type="entry name" value="SLC5-6-like_sbd"/>
    <property type="match status" value="1"/>
</dbReference>
<feature type="binding site" evidence="8">
    <location>
        <position position="290"/>
    </location>
    <ligand>
        <name>Na(+)</name>
        <dbReference type="ChEBI" id="CHEBI:29101"/>
        <label>1</label>
    </ligand>
</feature>
<organism evidence="11 12">
    <name type="scientific">Lucilia cuprina</name>
    <name type="common">Green bottle fly</name>
    <name type="synonym">Australian sheep blowfly</name>
    <dbReference type="NCBI Taxonomy" id="7375"/>
    <lineage>
        <taxon>Eukaryota</taxon>
        <taxon>Metazoa</taxon>
        <taxon>Ecdysozoa</taxon>
        <taxon>Arthropoda</taxon>
        <taxon>Hexapoda</taxon>
        <taxon>Insecta</taxon>
        <taxon>Pterygota</taxon>
        <taxon>Neoptera</taxon>
        <taxon>Endopterygota</taxon>
        <taxon>Diptera</taxon>
        <taxon>Brachycera</taxon>
        <taxon>Muscomorpha</taxon>
        <taxon>Oestroidea</taxon>
        <taxon>Calliphoridae</taxon>
        <taxon>Luciliinae</taxon>
        <taxon>Lucilia</taxon>
    </lineage>
</organism>
<feature type="transmembrane region" description="Helical" evidence="10">
    <location>
        <begin position="599"/>
        <end position="618"/>
    </location>
</feature>
<feature type="binding site" evidence="8">
    <location>
        <position position="545"/>
    </location>
    <ligand>
        <name>Na(+)</name>
        <dbReference type="ChEBI" id="CHEBI:29101"/>
        <label>1</label>
    </ligand>
</feature>
<feature type="transmembrane region" description="Helical" evidence="10">
    <location>
        <begin position="456"/>
        <end position="475"/>
    </location>
</feature>
<feature type="transmembrane region" description="Helical" evidence="10">
    <location>
        <begin position="659"/>
        <end position="679"/>
    </location>
</feature>
<feature type="region of interest" description="Disordered" evidence="9">
    <location>
        <begin position="976"/>
        <end position="1031"/>
    </location>
</feature>
<comment type="caution">
    <text evidence="11">The sequence shown here is derived from an EMBL/GenBank/DDBJ whole genome shotgun (WGS) entry which is preliminary data.</text>
</comment>
<dbReference type="Pfam" id="PF00209">
    <property type="entry name" value="SNF"/>
    <property type="match status" value="1"/>
</dbReference>
<feature type="compositionally biased region" description="Polar residues" evidence="9">
    <location>
        <begin position="884"/>
        <end position="895"/>
    </location>
</feature>
<dbReference type="Proteomes" id="UP000037069">
    <property type="component" value="Unassembled WGS sequence"/>
</dbReference>
<keyword evidence="8" id="KW-0915">Sodium</keyword>
<name>A0A0L0CIV0_LUCCU</name>
<dbReference type="OMA" id="KQYKICP"/>
<keyword evidence="7 10" id="KW-0472">Membrane</keyword>
<evidence type="ECO:0000256" key="3">
    <source>
        <dbReference type="ARBA" id="ARBA00022448"/>
    </source>
</evidence>
<feature type="transmembrane region" description="Helical" evidence="10">
    <location>
        <begin position="307"/>
        <end position="327"/>
    </location>
</feature>
<dbReference type="PANTHER" id="PTHR11616">
    <property type="entry name" value="SODIUM/CHLORIDE DEPENDENT TRANSPORTER"/>
    <property type="match status" value="1"/>
</dbReference>
<feature type="transmembrane region" description="Helical" evidence="10">
    <location>
        <begin position="358"/>
        <end position="383"/>
    </location>
</feature>
<dbReference type="OrthoDB" id="6581954at2759"/>
<feature type="transmembrane region" description="Helical" evidence="10">
    <location>
        <begin position="630"/>
        <end position="647"/>
    </location>
</feature>
<keyword evidence="12" id="KW-1185">Reference proteome</keyword>
<evidence type="ECO:0008006" key="13">
    <source>
        <dbReference type="Google" id="ProtNLM"/>
    </source>
</evidence>
<feature type="transmembrane region" description="Helical" evidence="10">
    <location>
        <begin position="502"/>
        <end position="526"/>
    </location>
</feature>
<feature type="transmembrane region" description="Helical" evidence="10">
    <location>
        <begin position="426"/>
        <end position="444"/>
    </location>
</feature>
<proteinExistence type="inferred from homology"/>
<gene>
    <name evidence="11" type="ORF">FF38_07107</name>
</gene>
<dbReference type="GO" id="GO:0015375">
    <property type="term" value="F:glycine:sodium symporter activity"/>
    <property type="evidence" value="ECO:0007669"/>
    <property type="project" value="TreeGrafter"/>
</dbReference>
<keyword evidence="6 10" id="KW-1133">Transmembrane helix</keyword>
<feature type="compositionally biased region" description="Low complexity" evidence="9">
    <location>
        <begin position="910"/>
        <end position="924"/>
    </location>
</feature>
<evidence type="ECO:0000256" key="8">
    <source>
        <dbReference type="PIRSR" id="PIRSR600175-1"/>
    </source>
</evidence>
<accession>A0A0L0CIV0</accession>
<dbReference type="SUPFAM" id="SSF161070">
    <property type="entry name" value="SNF-like"/>
    <property type="match status" value="1"/>
</dbReference>
<comment type="similarity">
    <text evidence="2">Belongs to the sodium:neurotransmitter symporter (SNF) (TC 2.A.22) family.</text>
</comment>
<feature type="compositionally biased region" description="Polar residues" evidence="9">
    <location>
        <begin position="835"/>
        <end position="858"/>
    </location>
</feature>
<keyword evidence="5" id="KW-0769">Symport</keyword>
<evidence type="ECO:0000256" key="9">
    <source>
        <dbReference type="SAM" id="MobiDB-lite"/>
    </source>
</evidence>
<evidence type="ECO:0000313" key="12">
    <source>
        <dbReference type="Proteomes" id="UP000037069"/>
    </source>
</evidence>
<keyword evidence="8" id="KW-0479">Metal-binding</keyword>
<feature type="transmembrane region" description="Helical" evidence="10">
    <location>
        <begin position="538"/>
        <end position="560"/>
    </location>
</feature>
<feature type="region of interest" description="Disordered" evidence="9">
    <location>
        <begin position="116"/>
        <end position="145"/>
    </location>
</feature>
<dbReference type="GO" id="GO:0005886">
    <property type="term" value="C:plasma membrane"/>
    <property type="evidence" value="ECO:0007669"/>
    <property type="project" value="TreeGrafter"/>
</dbReference>
<dbReference type="InterPro" id="IPR000175">
    <property type="entry name" value="Na/ntran_symport"/>
</dbReference>
<sequence>KTMNPSFKTRTSDEALDEHIQQLKATTAQRKQNLNKIYGNNKTSSSILPIPPTPPAAKHQQQQPMEEMRMRSDSSATSIYVMGHNSTIKDPYASNNTTLDRKQEHRLSWVNMRRRAESGAGSISGNSRGGGSSNMVPPITPSPQTTRSYISNITTTELMGSNVIGRGAGIRDVGGGVGGSGGVGTISGRTTATSGRISSSGITTISGSNNTLNDIHSDYHSQDVGGTGSDYHNFSRIGVSPMKQHLSVNSSFNLANGSTVKLLTATDDESNQQTKCSVFRGLVLCICLNVTYANVVRFPREMDKYGLAYLIPYLILLFLVGLPIVLLEISVGQFLGQGAAHTWRSSPIFKGACIVSRFASWVSTVWVSLQAVMALAYVGMFAFNSFPFRECLGNLRLAADGYALSNISGQECMEKTFLTPFWENPFFYGILSIGLIGLWAVVMLCTHNGRVLRRVLFIFGLLGFLLLCCLTGWEIHNSLDKITPYFPPLYGFTKEYLYESNLWFSALMQVIFALNCGFGVLPMITGKFLYKGDAVRTSVVYLCFNLLINAIAVTLFMIQFDHSANGAYMIEELKPLTTIYDRILYDKPLYELWIKLLPSLVYVLVVISCFITIVVGIYTCTRLVPRHPNYVISLVGLVASIISLSAPKFYIARLLDSRIVGTMIITALVFELIAVTWIYGVKNIYTDLEFSIGRPIYKIWLGLWCICPAILTGLLVWWCSDDDEFDLLADVMPRWAPILFVLFVIMVIACIQIFRQVEYNFFGMICEASKSAKEWGPADPLARHAWKQWRSVCQDTGQRDFTLRRRGTRDYTHSIKKGQYSTSNKYANGTAGVAGSTNNQHNNWKSSTPGNSSPNYSGSVFGDSAIEEDISVDKFPGITQQFVPFHSNETNNKPARQSHRSRSQPRTGHQLPQPQQPQATTTQRLQHHSSQIELRPNNTEPNTTSSNTTNTKHREIVYIRRLSSEEGQHATRIEITPSQESISYAPTRNPMARSSGSHGNANNYVKRTSSSSKMENNRNISKPTPSAADVNNSDHICWRKFSMNPQEYSTEL</sequence>
<feature type="region of interest" description="Disordered" evidence="9">
    <location>
        <begin position="822"/>
        <end position="861"/>
    </location>
</feature>
<evidence type="ECO:0000256" key="6">
    <source>
        <dbReference type="ARBA" id="ARBA00022989"/>
    </source>
</evidence>
<feature type="non-terminal residue" evidence="11">
    <location>
        <position position="1"/>
    </location>
</feature>
<evidence type="ECO:0000256" key="10">
    <source>
        <dbReference type="SAM" id="Phobius"/>
    </source>
</evidence>
<dbReference type="EMBL" id="JRES01000428">
    <property type="protein sequence ID" value="KNC31379.1"/>
    <property type="molecule type" value="Genomic_DNA"/>
</dbReference>
<dbReference type="PANTHER" id="PTHR11616:SF240">
    <property type="entry name" value="BLOATED TUBULES, ISOFORM B-RELATED"/>
    <property type="match status" value="1"/>
</dbReference>
<reference evidence="11 12" key="1">
    <citation type="journal article" date="2015" name="Nat. Commun.">
        <title>Lucilia cuprina genome unlocks parasitic fly biology to underpin future interventions.</title>
        <authorList>
            <person name="Anstead C.A."/>
            <person name="Korhonen P.K."/>
            <person name="Young N.D."/>
            <person name="Hall R.S."/>
            <person name="Jex A.R."/>
            <person name="Murali S.C."/>
            <person name="Hughes D.S."/>
            <person name="Lee S.F."/>
            <person name="Perry T."/>
            <person name="Stroehlein A.J."/>
            <person name="Ansell B.R."/>
            <person name="Breugelmans B."/>
            <person name="Hofmann A."/>
            <person name="Qu J."/>
            <person name="Dugan S."/>
            <person name="Lee S.L."/>
            <person name="Chao H."/>
            <person name="Dinh H."/>
            <person name="Han Y."/>
            <person name="Doddapaneni H.V."/>
            <person name="Worley K.C."/>
            <person name="Muzny D.M."/>
            <person name="Ioannidis P."/>
            <person name="Waterhouse R.M."/>
            <person name="Zdobnov E.M."/>
            <person name="James P.J."/>
            <person name="Bagnall N.H."/>
            <person name="Kotze A.C."/>
            <person name="Gibbs R.A."/>
            <person name="Richards S."/>
            <person name="Batterham P."/>
            <person name="Gasser R.B."/>
        </authorList>
    </citation>
    <scope>NUCLEOTIDE SEQUENCE [LARGE SCALE GENOMIC DNA]</scope>
    <source>
        <strain evidence="11 12">LS</strain>
        <tissue evidence="11">Full body</tissue>
    </source>
</reference>
<evidence type="ECO:0000256" key="4">
    <source>
        <dbReference type="ARBA" id="ARBA00022692"/>
    </source>
</evidence>
<comment type="subcellular location">
    <subcellularLocation>
        <location evidence="1">Membrane</location>
        <topology evidence="1">Multi-pass membrane protein</topology>
    </subcellularLocation>
</comment>
<feature type="region of interest" description="Disordered" evidence="9">
    <location>
        <begin position="38"/>
        <end position="75"/>
    </location>
</feature>
<dbReference type="GO" id="GO:0046872">
    <property type="term" value="F:metal ion binding"/>
    <property type="evidence" value="ECO:0007669"/>
    <property type="project" value="UniProtKB-KW"/>
</dbReference>
<feature type="transmembrane region" description="Helical" evidence="10">
    <location>
        <begin position="699"/>
        <end position="718"/>
    </location>
</feature>
<dbReference type="InterPro" id="IPR037272">
    <property type="entry name" value="SNS_sf"/>
</dbReference>
<feature type="binding site" evidence="8">
    <location>
        <position position="294"/>
    </location>
    <ligand>
        <name>Na(+)</name>
        <dbReference type="ChEBI" id="CHEBI:29101"/>
        <label>1</label>
    </ligand>
</feature>
<dbReference type="AlphaFoldDB" id="A0A0L0CIV0"/>
<protein>
    <recommendedName>
        <fullName evidence="13">Sodium-dependent nutrient amino acid transporter 1</fullName>
    </recommendedName>
</protein>
<feature type="transmembrane region" description="Helical" evidence="10">
    <location>
        <begin position="278"/>
        <end position="295"/>
    </location>
</feature>
<evidence type="ECO:0000313" key="11">
    <source>
        <dbReference type="EMBL" id="KNC31379.1"/>
    </source>
</evidence>
<evidence type="ECO:0000256" key="1">
    <source>
        <dbReference type="ARBA" id="ARBA00004141"/>
    </source>
</evidence>
<feature type="compositionally biased region" description="Low complexity" evidence="9">
    <location>
        <begin position="936"/>
        <end position="950"/>
    </location>
</feature>
<evidence type="ECO:0000256" key="7">
    <source>
        <dbReference type="ARBA" id="ARBA00023136"/>
    </source>
</evidence>
<feature type="region of interest" description="Disordered" evidence="9">
    <location>
        <begin position="884"/>
        <end position="955"/>
    </location>
</feature>
<dbReference type="PRINTS" id="PR00176">
    <property type="entry name" value="NANEUSMPORT"/>
</dbReference>